<evidence type="ECO:0000313" key="8">
    <source>
        <dbReference type="Proteomes" id="UP000694424"/>
    </source>
</evidence>
<evidence type="ECO:0000256" key="2">
    <source>
        <dbReference type="ARBA" id="ARBA00023157"/>
    </source>
</evidence>
<dbReference type="Pfam" id="PF13895">
    <property type="entry name" value="Ig_2"/>
    <property type="match status" value="1"/>
</dbReference>
<keyword evidence="2" id="KW-1015">Disulfide bond</keyword>
<dbReference type="InterPro" id="IPR013783">
    <property type="entry name" value="Ig-like_fold"/>
</dbReference>
<evidence type="ECO:0000256" key="1">
    <source>
        <dbReference type="ARBA" id="ARBA00022729"/>
    </source>
</evidence>
<evidence type="ECO:0000313" key="7">
    <source>
        <dbReference type="Ensembl" id="ENSAOWP00000007470.1"/>
    </source>
</evidence>
<feature type="domain" description="Ig-like" evidence="6">
    <location>
        <begin position="279"/>
        <end position="373"/>
    </location>
</feature>
<feature type="transmembrane region" description="Helical" evidence="4">
    <location>
        <begin position="473"/>
        <end position="496"/>
    </location>
</feature>
<reference evidence="7" key="2">
    <citation type="submission" date="2025-09" db="UniProtKB">
        <authorList>
            <consortium name="Ensembl"/>
        </authorList>
    </citation>
    <scope>IDENTIFICATION</scope>
</reference>
<keyword evidence="1 5" id="KW-0732">Signal</keyword>
<feature type="region of interest" description="Disordered" evidence="3">
    <location>
        <begin position="616"/>
        <end position="636"/>
    </location>
</feature>
<accession>A0A8B9P6F2</accession>
<dbReference type="GO" id="GO:0004888">
    <property type="term" value="F:transmembrane signaling receptor activity"/>
    <property type="evidence" value="ECO:0007669"/>
    <property type="project" value="TreeGrafter"/>
</dbReference>
<keyword evidence="4" id="KW-1133">Transmembrane helix</keyword>
<dbReference type="InterPro" id="IPR007110">
    <property type="entry name" value="Ig-like_dom"/>
</dbReference>
<dbReference type="SUPFAM" id="SSF48726">
    <property type="entry name" value="Immunoglobulin"/>
    <property type="match status" value="5"/>
</dbReference>
<feature type="domain" description="Ig-like" evidence="6">
    <location>
        <begin position="21"/>
        <end position="86"/>
    </location>
</feature>
<feature type="chain" id="PRO_5034049955" description="Ig-like domain-containing protein" evidence="5">
    <location>
        <begin position="20"/>
        <end position="636"/>
    </location>
</feature>
<feature type="domain" description="Ig-like" evidence="6">
    <location>
        <begin position="196"/>
        <end position="274"/>
    </location>
</feature>
<dbReference type="GO" id="GO:0007166">
    <property type="term" value="P:cell surface receptor signaling pathway"/>
    <property type="evidence" value="ECO:0007669"/>
    <property type="project" value="TreeGrafter"/>
</dbReference>
<evidence type="ECO:0000256" key="3">
    <source>
        <dbReference type="SAM" id="MobiDB-lite"/>
    </source>
</evidence>
<dbReference type="SMART" id="SM00409">
    <property type="entry name" value="IG"/>
    <property type="match status" value="4"/>
</dbReference>
<protein>
    <recommendedName>
        <fullName evidence="6">Ig-like domain-containing protein</fullName>
    </recommendedName>
</protein>
<dbReference type="PANTHER" id="PTHR11481">
    <property type="entry name" value="IMMUNOGLOBULIN FC RECEPTOR"/>
    <property type="match status" value="1"/>
</dbReference>
<dbReference type="GO" id="GO:0009897">
    <property type="term" value="C:external side of plasma membrane"/>
    <property type="evidence" value="ECO:0007669"/>
    <property type="project" value="TreeGrafter"/>
</dbReference>
<organism evidence="7 8">
    <name type="scientific">Apteryx owenii</name>
    <name type="common">Little spotted kiwi</name>
    <dbReference type="NCBI Taxonomy" id="8824"/>
    <lineage>
        <taxon>Eukaryota</taxon>
        <taxon>Metazoa</taxon>
        <taxon>Chordata</taxon>
        <taxon>Craniata</taxon>
        <taxon>Vertebrata</taxon>
        <taxon>Euteleostomi</taxon>
        <taxon>Archelosauria</taxon>
        <taxon>Archosauria</taxon>
        <taxon>Dinosauria</taxon>
        <taxon>Saurischia</taxon>
        <taxon>Theropoda</taxon>
        <taxon>Coelurosauria</taxon>
        <taxon>Aves</taxon>
        <taxon>Palaeognathae</taxon>
        <taxon>Apterygiformes</taxon>
        <taxon>Apterygidae</taxon>
        <taxon>Apteryx</taxon>
    </lineage>
</organism>
<keyword evidence="4" id="KW-0472">Membrane</keyword>
<dbReference type="InterPro" id="IPR036179">
    <property type="entry name" value="Ig-like_dom_sf"/>
</dbReference>
<dbReference type="AlphaFoldDB" id="A0A8B9P6F2"/>
<name>A0A8B9P6F2_APTOW</name>
<dbReference type="Ensembl" id="ENSAOWT00000008461.1">
    <property type="protein sequence ID" value="ENSAOWP00000007470.1"/>
    <property type="gene ID" value="ENSAOWG00000005125.1"/>
</dbReference>
<dbReference type="PANTHER" id="PTHR11481:SF64">
    <property type="entry name" value="FC RECEPTOR-LIKE PROTEIN 4"/>
    <property type="match status" value="1"/>
</dbReference>
<dbReference type="InterPro" id="IPR003598">
    <property type="entry name" value="Ig_sub2"/>
</dbReference>
<dbReference type="PROSITE" id="PS50835">
    <property type="entry name" value="IG_LIKE"/>
    <property type="match status" value="5"/>
</dbReference>
<dbReference type="InterPro" id="IPR050488">
    <property type="entry name" value="Ig_Fc_receptor"/>
</dbReference>
<feature type="domain" description="Ig-like" evidence="6">
    <location>
        <begin position="377"/>
        <end position="469"/>
    </location>
</feature>
<dbReference type="Gene3D" id="2.60.40.10">
    <property type="entry name" value="Immunoglobulins"/>
    <property type="match status" value="5"/>
</dbReference>
<dbReference type="Pfam" id="PF13927">
    <property type="entry name" value="Ig_3"/>
    <property type="match status" value="2"/>
</dbReference>
<reference evidence="7" key="1">
    <citation type="submission" date="2025-08" db="UniProtKB">
        <authorList>
            <consortium name="Ensembl"/>
        </authorList>
    </citation>
    <scope>IDENTIFICATION</scope>
</reference>
<dbReference type="GO" id="GO:0006955">
    <property type="term" value="P:immune response"/>
    <property type="evidence" value="ECO:0007669"/>
    <property type="project" value="TreeGrafter"/>
</dbReference>
<feature type="compositionally biased region" description="Low complexity" evidence="3">
    <location>
        <begin position="616"/>
        <end position="626"/>
    </location>
</feature>
<feature type="signal peptide" evidence="5">
    <location>
        <begin position="1"/>
        <end position="19"/>
    </location>
</feature>
<dbReference type="InterPro" id="IPR003599">
    <property type="entry name" value="Ig_sub"/>
</dbReference>
<evidence type="ECO:0000259" key="6">
    <source>
        <dbReference type="PROSITE" id="PS50835"/>
    </source>
</evidence>
<proteinExistence type="predicted"/>
<keyword evidence="4" id="KW-0812">Transmembrane</keyword>
<evidence type="ECO:0000256" key="5">
    <source>
        <dbReference type="SAM" id="SignalP"/>
    </source>
</evidence>
<dbReference type="Proteomes" id="UP000694424">
    <property type="component" value="Unplaced"/>
</dbReference>
<evidence type="ECO:0000256" key="4">
    <source>
        <dbReference type="SAM" id="Phobius"/>
    </source>
</evidence>
<feature type="domain" description="Ig-like" evidence="6">
    <location>
        <begin position="95"/>
        <end position="188"/>
    </location>
</feature>
<feature type="region of interest" description="Disordered" evidence="3">
    <location>
        <begin position="505"/>
        <end position="528"/>
    </location>
</feature>
<keyword evidence="8" id="KW-1185">Reference proteome</keyword>
<sequence length="636" mass="67440">MVRSVAVLLWAQAFGLTAAQPAQLTLDPPWSPVFVKETVMLMCQGPPAAPRGPIAWYVNGDFWHKTESNQLLVSTEKPRSNSYQCQSPGSELSHPISLAFSNDWLVLQVPALAVLEGDLLPLRCQAWDNRDTSQVRFWRGRADITWEPKQAELLLQAVQISDSGRYHCTATIHSIFPSWKKSKEVLVTVQELFSAPVLSVGSSAEPLEGSNLTLSCVTRLSPLRPYITLRHLFYRDDTILAGPEDSPNYQVQAVGLADSGAYSCEVQTETASVRKRSAPIVIAVRRVPVSGVALEVQPLGGQLVQGERLVLSCSVAAGTGPISFSWHRQGRAQALASSPRYEIAAARPSDGGQYHCVASNGLAVARSTGVHVTVMVPVAGATIAVQGTEPAVTAGESLNLSCSVQEGTAPVAFAWLHNGRQLDAASGPLLALEAVESAHAGTYQCVASNQLNPQRVFKAHSQVLALSVTVQPYIVVAAGASASLLVLLAVTAALGWHLRRRRRADAAGTKGRGRIPAAHPGSLAPPGLAGEDLATPEPEYSNVCPRAPGAGDVLYSTVTIKRRDKDGPARPSPVEQVAAPVPAPRRLPSCRGAGLSASLLQEPPVTYAVLPGPFRGAAAAAPGRLPSDSYENVPRP</sequence>
<dbReference type="SMART" id="SM00408">
    <property type="entry name" value="IGc2"/>
    <property type="match status" value="4"/>
</dbReference>